<keyword evidence="2" id="KW-1185">Reference proteome</keyword>
<accession>A0A9W6WWE2</accession>
<gene>
    <name evidence="1" type="ORF">Pfra01_000180200</name>
</gene>
<reference evidence="1" key="1">
    <citation type="submission" date="2023-04" db="EMBL/GenBank/DDBJ databases">
        <title>Phytophthora fragariaefolia NBRC 109709.</title>
        <authorList>
            <person name="Ichikawa N."/>
            <person name="Sato H."/>
            <person name="Tonouchi N."/>
        </authorList>
    </citation>
    <scope>NUCLEOTIDE SEQUENCE</scope>
    <source>
        <strain evidence="1">NBRC 109709</strain>
    </source>
</reference>
<evidence type="ECO:0000313" key="1">
    <source>
        <dbReference type="EMBL" id="GMF18891.1"/>
    </source>
</evidence>
<name>A0A9W6WWE2_9STRA</name>
<dbReference type="OrthoDB" id="149341at2759"/>
<protein>
    <submittedName>
        <fullName evidence="1">Unnamed protein product</fullName>
    </submittedName>
</protein>
<dbReference type="AlphaFoldDB" id="A0A9W6WWE2"/>
<evidence type="ECO:0000313" key="2">
    <source>
        <dbReference type="Proteomes" id="UP001165121"/>
    </source>
</evidence>
<proteinExistence type="predicted"/>
<dbReference type="Proteomes" id="UP001165121">
    <property type="component" value="Unassembled WGS sequence"/>
</dbReference>
<organism evidence="1 2">
    <name type="scientific">Phytophthora fragariaefolia</name>
    <dbReference type="NCBI Taxonomy" id="1490495"/>
    <lineage>
        <taxon>Eukaryota</taxon>
        <taxon>Sar</taxon>
        <taxon>Stramenopiles</taxon>
        <taxon>Oomycota</taxon>
        <taxon>Peronosporomycetes</taxon>
        <taxon>Peronosporales</taxon>
        <taxon>Peronosporaceae</taxon>
        <taxon>Phytophthora</taxon>
    </lineage>
</organism>
<sequence length="242" mass="26746">MKALGDTHYILGMEIDYNRAKGELCLCQTQYITCMLERFGQMESFAARNPNVVGQDLRPQADAAPLSSTKPYRKLVASLLYVANCTRPDISVSIGMLSQYLDKAQDLHWHATILVLRYLKCTPKMALVFKLGPSKNVAVAAFGDANWGGDIAARRSTSGVLVLMDGARVIFKSKRQSSVALSAAEAEYMALALTTQELEWLHLLLDEIDMQVARPMLIKVENQVAISIAHYCGYTPRANTSI</sequence>
<dbReference type="PANTHER" id="PTHR11439">
    <property type="entry name" value="GAG-POL-RELATED RETROTRANSPOSON"/>
    <property type="match status" value="1"/>
</dbReference>
<comment type="caution">
    <text evidence="1">The sequence shown here is derived from an EMBL/GenBank/DDBJ whole genome shotgun (WGS) entry which is preliminary data.</text>
</comment>
<dbReference type="PANTHER" id="PTHR11439:SF440">
    <property type="entry name" value="INTEGRASE CATALYTIC DOMAIN-CONTAINING PROTEIN"/>
    <property type="match status" value="1"/>
</dbReference>
<dbReference type="CDD" id="cd09272">
    <property type="entry name" value="RNase_HI_RT_Ty1"/>
    <property type="match status" value="1"/>
</dbReference>
<dbReference type="EMBL" id="BSXT01000143">
    <property type="protein sequence ID" value="GMF18891.1"/>
    <property type="molecule type" value="Genomic_DNA"/>
</dbReference>